<reference evidence="3" key="1">
    <citation type="submission" date="2015-07" db="EMBL/GenBank/DDBJ databases">
        <title>Genome sequencing of Sunxiuqinia dokdonensis strain SK.</title>
        <authorList>
            <person name="Ahn S."/>
            <person name="Kim B.-C."/>
        </authorList>
    </citation>
    <scope>NUCLEOTIDE SEQUENCE [LARGE SCALE GENOMIC DNA]</scope>
    <source>
        <strain evidence="3">SK</strain>
    </source>
</reference>
<dbReference type="Pfam" id="PF00144">
    <property type="entry name" value="Beta-lactamase"/>
    <property type="match status" value="1"/>
</dbReference>
<dbReference type="STRING" id="1409788.NC99_18590"/>
<dbReference type="Gene3D" id="3.40.710.10">
    <property type="entry name" value="DD-peptidase/beta-lactamase superfamily"/>
    <property type="match status" value="1"/>
</dbReference>
<dbReference type="PANTHER" id="PTHR46825">
    <property type="entry name" value="D-ALANYL-D-ALANINE-CARBOXYPEPTIDASE/ENDOPEPTIDASE AMPH"/>
    <property type="match status" value="1"/>
</dbReference>
<dbReference type="InterPro" id="IPR012338">
    <property type="entry name" value="Beta-lactam/transpept-like"/>
</dbReference>
<evidence type="ECO:0000313" key="2">
    <source>
        <dbReference type="EMBL" id="KOH45341.1"/>
    </source>
</evidence>
<dbReference type="InterPro" id="IPR050491">
    <property type="entry name" value="AmpC-like"/>
</dbReference>
<protein>
    <submittedName>
        <fullName evidence="2">Beta-lactamase</fullName>
    </submittedName>
</protein>
<sequence length="391" mass="43996">MKQLYLATVILFVLLFLSGCSSDLNRDKARKRTEKLFLKELAKDDVHNAFLQVYSPSQKIDWNFVGGQFQNGEAVTAVNPFYTASIGKTFTATAIAVLAEEGRLKLNDKIALFLPDSVMENLHVFEGKDYSNEITIAQLLQHTSGLPDYFEGETIDGSKNVMELLFANPEKFWNPNETVRFAKEKMQPLFVPDTNYNYTDTEYVLLGLIIEKLSEVSLHEFFRTHFFEPLGMKNSFMFLRSEPAAETARMAEVYAGETEVSSMKSLSADWAGGGLVSTAGDLNRFQQALFTGEIISEATLEEMQNWIPETRGMEYGYGLRKISFKKLFPVLPDLAVVGHSGITGSFMYYCPELDVFLAGTLNQTEQVKNSAVLMAKVLSFINDLGRIEKRN</sequence>
<evidence type="ECO:0000313" key="3">
    <source>
        <dbReference type="Proteomes" id="UP000036958"/>
    </source>
</evidence>
<dbReference type="AlphaFoldDB" id="A0A0L8VA60"/>
<dbReference type="Proteomes" id="UP000036958">
    <property type="component" value="Unassembled WGS sequence"/>
</dbReference>
<feature type="domain" description="Beta-lactamase-related" evidence="1">
    <location>
        <begin position="67"/>
        <end position="366"/>
    </location>
</feature>
<keyword evidence="3" id="KW-1185">Reference proteome</keyword>
<comment type="caution">
    <text evidence="2">The sequence shown here is derived from an EMBL/GenBank/DDBJ whole genome shotgun (WGS) entry which is preliminary data.</text>
</comment>
<evidence type="ECO:0000259" key="1">
    <source>
        <dbReference type="Pfam" id="PF00144"/>
    </source>
</evidence>
<dbReference type="RefSeq" id="WP_082326382.1">
    <property type="nucleotide sequence ID" value="NZ_LGIA01000145.1"/>
</dbReference>
<proteinExistence type="predicted"/>
<dbReference type="PROSITE" id="PS51257">
    <property type="entry name" value="PROKAR_LIPOPROTEIN"/>
    <property type="match status" value="1"/>
</dbReference>
<name>A0A0L8VA60_9BACT</name>
<dbReference type="InterPro" id="IPR001466">
    <property type="entry name" value="Beta-lactam-related"/>
</dbReference>
<dbReference type="SUPFAM" id="SSF56601">
    <property type="entry name" value="beta-lactamase/transpeptidase-like"/>
    <property type="match status" value="1"/>
</dbReference>
<organism evidence="2 3">
    <name type="scientific">Sunxiuqinia dokdonensis</name>
    <dbReference type="NCBI Taxonomy" id="1409788"/>
    <lineage>
        <taxon>Bacteria</taxon>
        <taxon>Pseudomonadati</taxon>
        <taxon>Bacteroidota</taxon>
        <taxon>Bacteroidia</taxon>
        <taxon>Marinilabiliales</taxon>
        <taxon>Prolixibacteraceae</taxon>
        <taxon>Sunxiuqinia</taxon>
    </lineage>
</organism>
<gene>
    <name evidence="2" type="ORF">NC99_18590</name>
</gene>
<accession>A0A0L8VA60</accession>
<dbReference type="PANTHER" id="PTHR46825:SF9">
    <property type="entry name" value="BETA-LACTAMASE-RELATED DOMAIN-CONTAINING PROTEIN"/>
    <property type="match status" value="1"/>
</dbReference>
<dbReference type="EMBL" id="LGIA01000145">
    <property type="protein sequence ID" value="KOH45341.1"/>
    <property type="molecule type" value="Genomic_DNA"/>
</dbReference>